<dbReference type="Proteomes" id="UP000432694">
    <property type="component" value="Unassembled WGS sequence"/>
</dbReference>
<dbReference type="EMBL" id="PKID01000005">
    <property type="protein sequence ID" value="PKZ98643.1"/>
    <property type="molecule type" value="Genomic_DNA"/>
</dbReference>
<comment type="caution">
    <text evidence="2">The sequence shown here is derived from an EMBL/GenBank/DDBJ whole genome shotgun (WGS) entry which is preliminary data.</text>
</comment>
<evidence type="ECO:0000313" key="4">
    <source>
        <dbReference type="Proteomes" id="UP000432694"/>
    </source>
</evidence>
<organism evidence="2 3">
    <name type="scientific">Streptococcus mitis</name>
    <dbReference type="NCBI Taxonomy" id="28037"/>
    <lineage>
        <taxon>Bacteria</taxon>
        <taxon>Bacillati</taxon>
        <taxon>Bacillota</taxon>
        <taxon>Bacilli</taxon>
        <taxon>Lactobacillales</taxon>
        <taxon>Streptococcaceae</taxon>
        <taxon>Streptococcus</taxon>
        <taxon>Streptococcus mitis group</taxon>
    </lineage>
</organism>
<reference evidence="2 3" key="1">
    <citation type="submission" date="2017-12" db="EMBL/GenBank/DDBJ databases">
        <title>Phylogenetic diversity of female urinary microbiome.</title>
        <authorList>
            <person name="Thomas-White K."/>
            <person name="Wolfe A.J."/>
        </authorList>
    </citation>
    <scope>NUCLEOTIDE SEQUENCE [LARGE SCALE GENOMIC DNA]</scope>
    <source>
        <strain evidence="2 3">UMB0079</strain>
    </source>
</reference>
<dbReference type="SUPFAM" id="SSF88659">
    <property type="entry name" value="Sigma3 and sigma4 domains of RNA polymerase sigma factors"/>
    <property type="match status" value="1"/>
</dbReference>
<evidence type="ECO:0000313" key="2">
    <source>
        <dbReference type="EMBL" id="PKZ98643.1"/>
    </source>
</evidence>
<dbReference type="Proteomes" id="UP000234902">
    <property type="component" value="Unassembled WGS sequence"/>
</dbReference>
<sequence length="143" mass="16954">MSKVEQRRSRKLIEAVENNNWETVTRLLAQPFNNLERKERYYGVISLNLTISNEGRKTEILDLYSDNTYNPIELLLIKERNELLMNALSKLSKDDLHILLEMTLNGTSALQLTKETSFKSHKTIKKRYENILKFLKEELEKYF</sequence>
<reference evidence="1 4" key="2">
    <citation type="submission" date="2019-10" db="EMBL/GenBank/DDBJ databases">
        <title>Streptococcus mitis of the oral and urogenital tracts.</title>
        <authorList>
            <person name="Price T."/>
            <person name="Mores C.R."/>
            <person name="Putonti C."/>
            <person name="Wolfe A.J."/>
        </authorList>
    </citation>
    <scope>NUCLEOTIDE SEQUENCE [LARGE SCALE GENOMIC DNA]</scope>
    <source>
        <strain evidence="1 4">SM50</strain>
    </source>
</reference>
<accession>A0A2I1TYD6</accession>
<evidence type="ECO:0000313" key="3">
    <source>
        <dbReference type="Proteomes" id="UP000234902"/>
    </source>
</evidence>
<dbReference type="EMBL" id="WIJB01000008">
    <property type="protein sequence ID" value="MQQ02862.1"/>
    <property type="molecule type" value="Genomic_DNA"/>
</dbReference>
<evidence type="ECO:0000313" key="1">
    <source>
        <dbReference type="EMBL" id="MQQ02862.1"/>
    </source>
</evidence>
<gene>
    <name evidence="2" type="ORF">CYK19_05545</name>
    <name evidence="1" type="ORF">GEZ98_08255</name>
</gene>
<dbReference type="RefSeq" id="WP_101782258.1">
    <property type="nucleotide sequence ID" value="NZ_JAPVZH010000002.1"/>
</dbReference>
<dbReference type="InterPro" id="IPR013324">
    <property type="entry name" value="RNA_pol_sigma_r3/r4-like"/>
</dbReference>
<protein>
    <submittedName>
        <fullName evidence="1">Sigma-70 family RNA polymerase sigma factor</fullName>
    </submittedName>
</protein>
<proteinExistence type="predicted"/>
<dbReference type="AlphaFoldDB" id="A0A2I1TYD6"/>
<name>A0A2I1TYD6_STRMT</name>